<dbReference type="SUPFAM" id="SSF110857">
    <property type="entry name" value="Gamma-glutamyl cyclotransferase-like"/>
    <property type="match status" value="1"/>
</dbReference>
<accession>A0A318JSU4</accession>
<dbReference type="RefSeq" id="WP_051186873.1">
    <property type="nucleotide sequence ID" value="NZ_QJKF01000024.1"/>
</dbReference>
<protein>
    <recommendedName>
        <fullName evidence="2">Putative gamma-glutamylcyclotransferase</fullName>
    </recommendedName>
</protein>
<evidence type="ECO:0000256" key="2">
    <source>
        <dbReference type="ARBA" id="ARBA00030602"/>
    </source>
</evidence>
<dbReference type="InterPro" id="IPR036568">
    <property type="entry name" value="GGCT-like_sf"/>
</dbReference>
<dbReference type="CDD" id="cd06661">
    <property type="entry name" value="GGCT_like"/>
    <property type="match status" value="1"/>
</dbReference>
<dbReference type="Gene3D" id="3.10.490.10">
    <property type="entry name" value="Gamma-glutamyl cyclotransferase-like"/>
    <property type="match status" value="1"/>
</dbReference>
<proteinExistence type="predicted"/>
<dbReference type="InterPro" id="IPR009288">
    <property type="entry name" value="AIG2-like_dom"/>
</dbReference>
<gene>
    <name evidence="4" type="ORF">DFR70_12413</name>
</gene>
<dbReference type="EMBL" id="QJKF01000024">
    <property type="protein sequence ID" value="PXX54572.1"/>
    <property type="molecule type" value="Genomic_DNA"/>
</dbReference>
<dbReference type="OrthoDB" id="4227186at2"/>
<comment type="caution">
    <text evidence="4">The sequence shown here is derived from an EMBL/GenBank/DDBJ whole genome shotgun (WGS) entry which is preliminary data.</text>
</comment>
<keyword evidence="1 4" id="KW-0808">Transferase</keyword>
<reference evidence="4 5" key="1">
    <citation type="submission" date="2018-05" db="EMBL/GenBank/DDBJ databases">
        <title>Genomic Encyclopedia of Type Strains, Phase IV (KMG-IV): sequencing the most valuable type-strain genomes for metagenomic binning, comparative biology and taxonomic classification.</title>
        <authorList>
            <person name="Goeker M."/>
        </authorList>
    </citation>
    <scope>NUCLEOTIDE SEQUENCE [LARGE SCALE GENOMIC DNA]</scope>
    <source>
        <strain evidence="4 5">DSM 44704</strain>
    </source>
</reference>
<evidence type="ECO:0000313" key="4">
    <source>
        <dbReference type="EMBL" id="PXX54572.1"/>
    </source>
</evidence>
<evidence type="ECO:0000313" key="5">
    <source>
        <dbReference type="Proteomes" id="UP000247569"/>
    </source>
</evidence>
<dbReference type="PANTHER" id="PTHR31544">
    <property type="entry name" value="AIG2-LIKE PROTEIN D"/>
    <property type="match status" value="1"/>
</dbReference>
<dbReference type="InterPro" id="IPR013024">
    <property type="entry name" value="GGCT-like"/>
</dbReference>
<evidence type="ECO:0000259" key="3">
    <source>
        <dbReference type="Pfam" id="PF06094"/>
    </source>
</evidence>
<keyword evidence="5" id="KW-1185">Reference proteome</keyword>
<dbReference type="GO" id="GO:0016740">
    <property type="term" value="F:transferase activity"/>
    <property type="evidence" value="ECO:0007669"/>
    <property type="project" value="UniProtKB-KW"/>
</dbReference>
<dbReference type="PANTHER" id="PTHR31544:SF2">
    <property type="entry name" value="AIG2-LIKE PROTEIN D"/>
    <property type="match status" value="1"/>
</dbReference>
<dbReference type="AlphaFoldDB" id="A0A318JSU4"/>
<dbReference type="Pfam" id="PF06094">
    <property type="entry name" value="GGACT"/>
    <property type="match status" value="1"/>
</dbReference>
<name>A0A318JSU4_9NOCA</name>
<dbReference type="Proteomes" id="UP000247569">
    <property type="component" value="Unassembled WGS sequence"/>
</dbReference>
<dbReference type="InterPro" id="IPR045038">
    <property type="entry name" value="AIG2-like"/>
</dbReference>
<evidence type="ECO:0000256" key="1">
    <source>
        <dbReference type="ARBA" id="ARBA00022679"/>
    </source>
</evidence>
<feature type="domain" description="Gamma-glutamylcyclotransferase AIG2-like" evidence="3">
    <location>
        <begin position="21"/>
        <end position="117"/>
    </location>
</feature>
<sequence>MSQLSLTGRRWNEVAGQGHSLFAYGTLQFPEVLEVLIDRVPSLTPTAAPGWRVAALTDRLYPGLVAAPSSVAHGVVLDDLTASEWAILDTFEDDEYDLRTISVLDPPRTALTYVWTDVVGQALWHPEVFIENHLPAFLARTRTWRTTLRWQSAMASLPL</sequence>
<organism evidence="4 5">
    <name type="scientific">Nocardia tenerifensis</name>
    <dbReference type="NCBI Taxonomy" id="228006"/>
    <lineage>
        <taxon>Bacteria</taxon>
        <taxon>Bacillati</taxon>
        <taxon>Actinomycetota</taxon>
        <taxon>Actinomycetes</taxon>
        <taxon>Mycobacteriales</taxon>
        <taxon>Nocardiaceae</taxon>
        <taxon>Nocardia</taxon>
    </lineage>
</organism>